<dbReference type="OrthoDB" id="9787344at2"/>
<dbReference type="InterPro" id="IPR007492">
    <property type="entry name" value="LytTR_DNA-bd_dom"/>
</dbReference>
<dbReference type="GO" id="GO:0000156">
    <property type="term" value="F:phosphorelay response regulator activity"/>
    <property type="evidence" value="ECO:0007669"/>
    <property type="project" value="TreeGrafter"/>
</dbReference>
<dbReference type="AlphaFoldDB" id="A0A3S1AZP2"/>
<dbReference type="Gene3D" id="2.40.50.1020">
    <property type="entry name" value="LytTr DNA-binding domain"/>
    <property type="match status" value="1"/>
</dbReference>
<dbReference type="Pfam" id="PF04397">
    <property type="entry name" value="LytTR"/>
    <property type="match status" value="1"/>
</dbReference>
<reference evidence="1" key="1">
    <citation type="submission" date="2020-05" db="EMBL/GenBank/DDBJ databases">
        <title>Chitinophaga laudate sp. nov., isolated from a tropical peat swamp.</title>
        <authorList>
            <person name="Goh C.B.S."/>
            <person name="Lee M.S."/>
            <person name="Parimannan S."/>
            <person name="Pasbakhsh P."/>
            <person name="Yule C.M."/>
            <person name="Rajandas H."/>
            <person name="Loke S."/>
            <person name="Croft L."/>
            <person name="Tan J.B.L."/>
        </authorList>
    </citation>
    <scope>NUCLEOTIDE SEQUENCE</scope>
    <source>
        <strain evidence="1">Mgbs1</strain>
    </source>
</reference>
<dbReference type="SMART" id="SM00850">
    <property type="entry name" value="LytTR"/>
    <property type="match status" value="1"/>
</dbReference>
<dbReference type="PROSITE" id="PS50110">
    <property type="entry name" value="RESPONSE_REGULATORY"/>
    <property type="match status" value="1"/>
</dbReference>
<name>A0A3S1AZP2_9BACT</name>
<dbReference type="GO" id="GO:0000976">
    <property type="term" value="F:transcription cis-regulatory region binding"/>
    <property type="evidence" value="ECO:0007669"/>
    <property type="project" value="TreeGrafter"/>
</dbReference>
<evidence type="ECO:0000313" key="2">
    <source>
        <dbReference type="Proteomes" id="UP000281028"/>
    </source>
</evidence>
<dbReference type="FunFam" id="3.40.50.2300:FF:000051">
    <property type="entry name" value="Two-component response regulator yehT"/>
    <property type="match status" value="1"/>
</dbReference>
<dbReference type="Pfam" id="PF00072">
    <property type="entry name" value="Response_reg"/>
    <property type="match status" value="1"/>
</dbReference>
<sequence length="235" mass="27203">MLRCIAVDDEQLVRELLEDNIRQIPFLQLVKTCRNALEAMEVLQQETIDLIFLDIQMPRLSGLHFLQSLRNPPLVILVTAYEQYALEGFNLQVVDYLLKPFSFERFLKACHRADELFRMQQKLSAPTREITDFFVNVEYTQVKIVVADIEYIEGLKDYIKIHLSSSPKPVLTRMTMKAIAEKLPAAAFVRTHKSYLVAAQKITAIRRDLVCIGEKEIPVSDFYKENINRLVNPES</sequence>
<evidence type="ECO:0000313" key="1">
    <source>
        <dbReference type="EMBL" id="NSL88680.1"/>
    </source>
</evidence>
<dbReference type="GO" id="GO:0006355">
    <property type="term" value="P:regulation of DNA-templated transcription"/>
    <property type="evidence" value="ECO:0007669"/>
    <property type="project" value="TreeGrafter"/>
</dbReference>
<dbReference type="SMART" id="SM00448">
    <property type="entry name" value="REC"/>
    <property type="match status" value="1"/>
</dbReference>
<dbReference type="Proteomes" id="UP000281028">
    <property type="component" value="Unassembled WGS sequence"/>
</dbReference>
<gene>
    <name evidence="1" type="ORF">ECE50_017700</name>
</gene>
<dbReference type="InterPro" id="IPR011006">
    <property type="entry name" value="CheY-like_superfamily"/>
</dbReference>
<dbReference type="InterPro" id="IPR001789">
    <property type="entry name" value="Sig_transdc_resp-reg_receiver"/>
</dbReference>
<dbReference type="EMBL" id="RIAR02000001">
    <property type="protein sequence ID" value="NSL88680.1"/>
    <property type="molecule type" value="Genomic_DNA"/>
</dbReference>
<dbReference type="Gene3D" id="3.40.50.2300">
    <property type="match status" value="1"/>
</dbReference>
<dbReference type="GO" id="GO:0032993">
    <property type="term" value="C:protein-DNA complex"/>
    <property type="evidence" value="ECO:0007669"/>
    <property type="project" value="TreeGrafter"/>
</dbReference>
<accession>A0A3S1AZP2</accession>
<organism evidence="1 2">
    <name type="scientific">Chitinophaga solisilvae</name>
    <dbReference type="NCBI Taxonomy" id="1233460"/>
    <lineage>
        <taxon>Bacteria</taxon>
        <taxon>Pseudomonadati</taxon>
        <taxon>Bacteroidota</taxon>
        <taxon>Chitinophagia</taxon>
        <taxon>Chitinophagales</taxon>
        <taxon>Chitinophagaceae</taxon>
        <taxon>Chitinophaga</taxon>
    </lineage>
</organism>
<proteinExistence type="predicted"/>
<protein>
    <submittedName>
        <fullName evidence="1">Response regulator transcription factor</fullName>
    </submittedName>
</protein>
<dbReference type="SUPFAM" id="SSF52172">
    <property type="entry name" value="CheY-like"/>
    <property type="match status" value="1"/>
</dbReference>
<comment type="caution">
    <text evidence="1">The sequence shown here is derived from an EMBL/GenBank/DDBJ whole genome shotgun (WGS) entry which is preliminary data.</text>
</comment>
<dbReference type="InterPro" id="IPR039420">
    <property type="entry name" value="WalR-like"/>
</dbReference>
<keyword evidence="2" id="KW-1185">Reference proteome</keyword>
<dbReference type="GO" id="GO:0005829">
    <property type="term" value="C:cytosol"/>
    <property type="evidence" value="ECO:0007669"/>
    <property type="project" value="TreeGrafter"/>
</dbReference>
<dbReference type="PROSITE" id="PS50930">
    <property type="entry name" value="HTH_LYTTR"/>
    <property type="match status" value="1"/>
</dbReference>
<dbReference type="PANTHER" id="PTHR48111:SF17">
    <property type="entry name" value="TRANSCRIPTIONAL REGULATORY PROTEIN YPDB"/>
    <property type="match status" value="1"/>
</dbReference>
<dbReference type="PANTHER" id="PTHR48111">
    <property type="entry name" value="REGULATOR OF RPOS"/>
    <property type="match status" value="1"/>
</dbReference>